<evidence type="ECO:0000256" key="1">
    <source>
        <dbReference type="PIRSR" id="PIRSR602481-1"/>
    </source>
</evidence>
<feature type="binding site" evidence="1">
    <location>
        <position position="152"/>
    </location>
    <ligand>
        <name>Zn(2+)</name>
        <dbReference type="ChEBI" id="CHEBI:29105"/>
    </ligand>
</feature>
<dbReference type="GO" id="GO:0000976">
    <property type="term" value="F:transcription cis-regulatory region binding"/>
    <property type="evidence" value="ECO:0007669"/>
    <property type="project" value="TreeGrafter"/>
</dbReference>
<dbReference type="KEGG" id="rta:Rta_30180"/>
<dbReference type="AlphaFoldDB" id="F5XW24"/>
<dbReference type="PANTHER" id="PTHR33202">
    <property type="entry name" value="ZINC UPTAKE REGULATION PROTEIN"/>
    <property type="match status" value="1"/>
</dbReference>
<dbReference type="RefSeq" id="WP_013902358.1">
    <property type="nucleotide sequence ID" value="NC_015677.1"/>
</dbReference>
<dbReference type="InterPro" id="IPR002481">
    <property type="entry name" value="FUR"/>
</dbReference>
<proteinExistence type="predicted"/>
<gene>
    <name evidence="2" type="ordered locus">Rta_30180</name>
</gene>
<reference evidence="2 3" key="2">
    <citation type="journal article" date="2011" name="PLoS ONE">
        <title>The Cyst-Dividing Bacterium Ramlibacter tataouinensis TTB310 Genome Reveals a Well-Stocked Toolbox for Adaptation to a Desert Environment.</title>
        <authorList>
            <person name="De Luca G."/>
            <person name="Barakat M."/>
            <person name="Ortet P."/>
            <person name="Fochesato S."/>
            <person name="Jourlin-Castelli C."/>
            <person name="Ansaldi M."/>
            <person name="Py B."/>
            <person name="Fichant G."/>
            <person name="Coutinho P.M."/>
            <person name="Voulhoux R."/>
            <person name="Bastien O."/>
            <person name="Marechal E."/>
            <person name="Henrissat B."/>
            <person name="Quentin Y."/>
            <person name="Noirot P."/>
            <person name="Filloux A."/>
            <person name="Mejean V."/>
            <person name="Dubow M.S."/>
            <person name="Barras F."/>
            <person name="Barbe V."/>
            <person name="Weissenbach J."/>
            <person name="Mihalcescu I."/>
            <person name="Vermeglio A."/>
            <person name="Achouak W."/>
            <person name="Heulin T."/>
        </authorList>
    </citation>
    <scope>NUCLEOTIDE SEQUENCE [LARGE SCALE GENOMIC DNA]</scope>
    <source>
        <strain evidence="3">ATCC BAA-407 / DSM 14655 / LMG 21543 / TTB310</strain>
    </source>
</reference>
<dbReference type="PANTHER" id="PTHR33202:SF7">
    <property type="entry name" value="FERRIC UPTAKE REGULATION PROTEIN"/>
    <property type="match status" value="1"/>
</dbReference>
<dbReference type="GO" id="GO:0045892">
    <property type="term" value="P:negative regulation of DNA-templated transcription"/>
    <property type="evidence" value="ECO:0007669"/>
    <property type="project" value="TreeGrafter"/>
</dbReference>
<dbReference type="GO" id="GO:0003700">
    <property type="term" value="F:DNA-binding transcription factor activity"/>
    <property type="evidence" value="ECO:0007669"/>
    <property type="project" value="InterPro"/>
</dbReference>
<feature type="binding site" evidence="1">
    <location>
        <position position="149"/>
    </location>
    <ligand>
        <name>Zn(2+)</name>
        <dbReference type="ChEBI" id="CHEBI:29105"/>
    </ligand>
</feature>
<dbReference type="InterPro" id="IPR036388">
    <property type="entry name" value="WH-like_DNA-bd_sf"/>
</dbReference>
<evidence type="ECO:0000313" key="2">
    <source>
        <dbReference type="EMBL" id="AEG94127.1"/>
    </source>
</evidence>
<evidence type="ECO:0000313" key="3">
    <source>
        <dbReference type="Proteomes" id="UP000008385"/>
    </source>
</evidence>
<dbReference type="GO" id="GO:0008270">
    <property type="term" value="F:zinc ion binding"/>
    <property type="evidence" value="ECO:0007669"/>
    <property type="project" value="TreeGrafter"/>
</dbReference>
<comment type="cofactor">
    <cofactor evidence="1">
        <name>Zn(2+)</name>
        <dbReference type="ChEBI" id="CHEBI:29105"/>
    </cofactor>
    <text evidence="1">Binds 1 zinc ion per subunit.</text>
</comment>
<dbReference type="HOGENOM" id="CLU_096072_6_0_4"/>
<keyword evidence="3" id="KW-1185">Reference proteome</keyword>
<dbReference type="SUPFAM" id="SSF46785">
    <property type="entry name" value="Winged helix' DNA-binding domain"/>
    <property type="match status" value="1"/>
</dbReference>
<dbReference type="STRING" id="365046.Rta_30180"/>
<accession>F5XW24</accession>
<feature type="binding site" evidence="1">
    <location>
        <position position="104"/>
    </location>
    <ligand>
        <name>Zn(2+)</name>
        <dbReference type="ChEBI" id="CHEBI:29105"/>
    </ligand>
</feature>
<dbReference type="Pfam" id="PF01475">
    <property type="entry name" value="FUR"/>
    <property type="match status" value="1"/>
</dbReference>
<protein>
    <submittedName>
        <fullName evidence="2">Transcriptional regulator, Fur family-like protein</fullName>
    </submittedName>
</protein>
<dbReference type="InterPro" id="IPR036390">
    <property type="entry name" value="WH_DNA-bd_sf"/>
</dbReference>
<organism evidence="2 3">
    <name type="scientific">Ramlibacter tataouinensis (strain ATCC BAA-407 / DSM 14655 / LMG 21543 / TTB310)</name>
    <dbReference type="NCBI Taxonomy" id="365046"/>
    <lineage>
        <taxon>Bacteria</taxon>
        <taxon>Pseudomonadati</taxon>
        <taxon>Pseudomonadota</taxon>
        <taxon>Betaproteobacteria</taxon>
        <taxon>Burkholderiales</taxon>
        <taxon>Comamonadaceae</taxon>
        <taxon>Ramlibacter</taxon>
    </lineage>
</organism>
<dbReference type="EMBL" id="CP000245">
    <property type="protein sequence ID" value="AEG94127.1"/>
    <property type="molecule type" value="Genomic_DNA"/>
</dbReference>
<name>F5XW24_RAMTT</name>
<feature type="binding site" evidence="1">
    <location>
        <position position="107"/>
    </location>
    <ligand>
        <name>Zn(2+)</name>
        <dbReference type="ChEBI" id="CHEBI:29105"/>
    </ligand>
</feature>
<dbReference type="Proteomes" id="UP000008385">
    <property type="component" value="Chromosome"/>
</dbReference>
<reference evidence="3" key="1">
    <citation type="submission" date="2006-01" db="EMBL/GenBank/DDBJ databases">
        <title>Genome of the cyst-dividing bacterium Ramlibacter tataouinensis.</title>
        <authorList>
            <person name="Barakat M."/>
            <person name="Ortet P."/>
            <person name="De Luca G."/>
            <person name="Jourlin-Castelli C."/>
            <person name="Ansaldi M."/>
            <person name="Py B."/>
            <person name="Fichant G."/>
            <person name="Coutinho P."/>
            <person name="Voulhoux R."/>
            <person name="Bastien O."/>
            <person name="Roy S."/>
            <person name="Marechal E."/>
            <person name="Henrissat B."/>
            <person name="Quentin Y."/>
            <person name="Noirot P."/>
            <person name="Filloux A."/>
            <person name="Mejean V."/>
            <person name="DuBow M."/>
            <person name="Barras F."/>
            <person name="Heulin T."/>
        </authorList>
    </citation>
    <scope>NUCLEOTIDE SEQUENCE [LARGE SCALE GENOMIC DNA]</scope>
    <source>
        <strain evidence="3">ATCC BAA-407 / DSM 14655 / LMG 21543 / TTB310</strain>
    </source>
</reference>
<dbReference type="eggNOG" id="COG0735">
    <property type="taxonomic scope" value="Bacteria"/>
</dbReference>
<dbReference type="Gene3D" id="1.10.10.10">
    <property type="entry name" value="Winged helix-like DNA-binding domain superfamily/Winged helix DNA-binding domain"/>
    <property type="match status" value="1"/>
</dbReference>
<keyword evidence="1" id="KW-0479">Metal-binding</keyword>
<keyword evidence="1" id="KW-0862">Zinc</keyword>
<dbReference type="PATRIC" id="fig|365046.3.peg.3085"/>
<dbReference type="GO" id="GO:1900376">
    <property type="term" value="P:regulation of secondary metabolite biosynthetic process"/>
    <property type="evidence" value="ECO:0007669"/>
    <property type="project" value="TreeGrafter"/>
</dbReference>
<sequence>MPFTPQTDALIDEALASAGLRRTAATLALARLFTQGDDPVLSHAEVQDALAGEGAAVDRVTVYRLLDRFVAAGLLRRAVDAQRVSRFSLAVTAPEGEAVPRFECDDCHRQFRLDDGADKLGAAARQVLKALEAAGHEGHSVEVAVHGRCAGCATEAQPRGSR</sequence>